<feature type="transmembrane region" description="Helical" evidence="5">
    <location>
        <begin position="258"/>
        <end position="280"/>
    </location>
</feature>
<feature type="transmembrane region" description="Helical" evidence="5">
    <location>
        <begin position="221"/>
        <end position="238"/>
    </location>
</feature>
<evidence type="ECO:0000313" key="6">
    <source>
        <dbReference type="Proteomes" id="UP000695022"/>
    </source>
</evidence>
<feature type="transmembrane region" description="Helical" evidence="5">
    <location>
        <begin position="154"/>
        <end position="174"/>
    </location>
</feature>
<dbReference type="Proteomes" id="UP000695022">
    <property type="component" value="Unplaced"/>
</dbReference>
<dbReference type="PANTHER" id="PTHR11785">
    <property type="entry name" value="AMINO ACID TRANSPORTER"/>
    <property type="match status" value="1"/>
</dbReference>
<dbReference type="Pfam" id="PF13520">
    <property type="entry name" value="AA_permease_2"/>
    <property type="match status" value="1"/>
</dbReference>
<name>A0ABM1ED38_PRICU</name>
<feature type="transmembrane region" description="Helical" evidence="5">
    <location>
        <begin position="97"/>
        <end position="115"/>
    </location>
</feature>
<comment type="subcellular location">
    <subcellularLocation>
        <location evidence="1">Membrane</location>
        <topology evidence="1">Multi-pass membrane protein</topology>
    </subcellularLocation>
</comment>
<protein>
    <submittedName>
        <fullName evidence="7">Y+L amino acid transporter 1-like isoform X2</fullName>
    </submittedName>
</protein>
<evidence type="ECO:0000256" key="1">
    <source>
        <dbReference type="ARBA" id="ARBA00004141"/>
    </source>
</evidence>
<reference evidence="7" key="1">
    <citation type="submission" date="2025-08" db="UniProtKB">
        <authorList>
            <consortium name="RefSeq"/>
        </authorList>
    </citation>
    <scope>IDENTIFICATION</scope>
</reference>
<sequence>MGFTDKLTYRCHAKNISPDDESDKVYMRKELTLLRAIALSAGSIIGSGIFVSPKGVLMHAGSVGLSLILWVACGIFSAFGSLSYAEIGVTVPKSGGIYSYMHEAFGSLISFLFVWTELVLRRPTSQCIAALATVKYLLEPIFVGCDVSPATTRLLALFVLITLTAINCWSVTWAAHIQNWMFYIKLVALGAIIVMGFVEIIKRKGDVPNFDSAFDGTTSSVGEIGLAMYSGLFAYAGVEAINYSAEELKNVKRDLPRTIYISIAIVTTAYTLANIAYFTVLTKEEVLTSNAVAAVFAQRTMGPISIIMPIMVMCSVMGSLNSNIFTAGRWIVSSSGIVALVYLRWKKPDLPRPLRFPMCVHIVFLLGCAALIITPIYLQPVKSLTAACLLLSGIPVYFLLIYRKKKPDCCRSLLGSITRYLQLIMLVSPQDKSTYCSVLE</sequence>
<dbReference type="RefSeq" id="XP_014670109.1">
    <property type="nucleotide sequence ID" value="XM_014814623.1"/>
</dbReference>
<keyword evidence="6" id="KW-1185">Reference proteome</keyword>
<evidence type="ECO:0000313" key="7">
    <source>
        <dbReference type="RefSeq" id="XP_014670109.1"/>
    </source>
</evidence>
<dbReference type="InterPro" id="IPR002293">
    <property type="entry name" value="AA/rel_permease1"/>
</dbReference>
<keyword evidence="2 5" id="KW-0812">Transmembrane</keyword>
<evidence type="ECO:0000256" key="4">
    <source>
        <dbReference type="ARBA" id="ARBA00023136"/>
    </source>
</evidence>
<evidence type="ECO:0000256" key="2">
    <source>
        <dbReference type="ARBA" id="ARBA00022692"/>
    </source>
</evidence>
<proteinExistence type="predicted"/>
<evidence type="ECO:0000256" key="5">
    <source>
        <dbReference type="SAM" id="Phobius"/>
    </source>
</evidence>
<dbReference type="PIRSF" id="PIRSF006060">
    <property type="entry name" value="AA_transporter"/>
    <property type="match status" value="1"/>
</dbReference>
<feature type="transmembrane region" description="Helical" evidence="5">
    <location>
        <begin position="32"/>
        <end position="51"/>
    </location>
</feature>
<dbReference type="GeneID" id="106811092"/>
<feature type="transmembrane region" description="Helical" evidence="5">
    <location>
        <begin position="357"/>
        <end position="378"/>
    </location>
</feature>
<dbReference type="PANTHER" id="PTHR11785:SF512">
    <property type="entry name" value="SOBREMESA, ISOFORM B"/>
    <property type="match status" value="1"/>
</dbReference>
<feature type="transmembrane region" description="Helical" evidence="5">
    <location>
        <begin position="327"/>
        <end position="345"/>
    </location>
</feature>
<organism evidence="6 7">
    <name type="scientific">Priapulus caudatus</name>
    <name type="common">Priapulid worm</name>
    <dbReference type="NCBI Taxonomy" id="37621"/>
    <lineage>
        <taxon>Eukaryota</taxon>
        <taxon>Metazoa</taxon>
        <taxon>Ecdysozoa</taxon>
        <taxon>Scalidophora</taxon>
        <taxon>Priapulida</taxon>
        <taxon>Priapulimorpha</taxon>
        <taxon>Priapulimorphida</taxon>
        <taxon>Priapulidae</taxon>
        <taxon>Priapulus</taxon>
    </lineage>
</organism>
<keyword evidence="3 5" id="KW-1133">Transmembrane helix</keyword>
<feature type="transmembrane region" description="Helical" evidence="5">
    <location>
        <begin position="180"/>
        <end position="201"/>
    </location>
</feature>
<feature type="transmembrane region" description="Helical" evidence="5">
    <location>
        <begin position="384"/>
        <end position="402"/>
    </location>
</feature>
<dbReference type="InterPro" id="IPR050598">
    <property type="entry name" value="AminoAcid_Transporter"/>
</dbReference>
<gene>
    <name evidence="7" type="primary">LOC106811092</name>
</gene>
<evidence type="ECO:0000256" key="3">
    <source>
        <dbReference type="ARBA" id="ARBA00022989"/>
    </source>
</evidence>
<keyword evidence="4 5" id="KW-0472">Membrane</keyword>
<feature type="transmembrane region" description="Helical" evidence="5">
    <location>
        <begin position="63"/>
        <end position="85"/>
    </location>
</feature>
<accession>A0ABM1ED38</accession>
<dbReference type="Gene3D" id="1.20.1740.10">
    <property type="entry name" value="Amino acid/polyamine transporter I"/>
    <property type="match status" value="1"/>
</dbReference>